<proteinExistence type="predicted"/>
<evidence type="ECO:0000256" key="1">
    <source>
        <dbReference type="SAM" id="SignalP"/>
    </source>
</evidence>
<keyword evidence="1" id="KW-0732">Signal</keyword>
<dbReference type="InterPro" id="IPR018392">
    <property type="entry name" value="LysM"/>
</dbReference>
<organism evidence="3">
    <name type="scientific">Heterosigma akashiwo</name>
    <name type="common">Chromophytic alga</name>
    <name type="synonym">Heterosigma carterae</name>
    <dbReference type="NCBI Taxonomy" id="2829"/>
    <lineage>
        <taxon>Eukaryota</taxon>
        <taxon>Sar</taxon>
        <taxon>Stramenopiles</taxon>
        <taxon>Ochrophyta</taxon>
        <taxon>Raphidophyceae</taxon>
        <taxon>Chattonellales</taxon>
        <taxon>Chattonellaceae</taxon>
        <taxon>Heterosigma</taxon>
    </lineage>
</organism>
<dbReference type="PROSITE" id="PS51782">
    <property type="entry name" value="LYSM"/>
    <property type="match status" value="1"/>
</dbReference>
<sequence length="408" mass="44403">MRAESPGFSPNRQPLRRLRLMPAARPAPMPVLAACLSLLTLGAASAQTSQLPVTAEQRRVADQVASAGVPLSELATDAPDQHVVVAGDTLWDISKLFLKTPWRWPELWGMNRDQIRNPHLIYPGQVLILVKVDGRARLQLGQRVGGDAAGDAIKLKPQMRISALDVSPIPNIPLNLIQPFLRDTAVFDTDRLATAPRIVAAQEGHVVLGKGDLAYARGDFGDATDFRVFRTSRPLRDPSTGEILGYEAPYLGTADLIRPGEDRKTADGKTEIVPATLRVKLAKQEIGIGDRLAPAPQHTLERYVPHAPDAPLAGQIVSIYGDGLNAGQNQIVSLNRGARDGVERGHVFALWRSGIATVDTTGDRAVPIRLPDERHGVLFVFQVHERVSYALIISVREPVKAGDRFTQP</sequence>
<gene>
    <name evidence="3" type="ORF">HAKA00212_LOCUS5296</name>
</gene>
<evidence type="ECO:0000259" key="2">
    <source>
        <dbReference type="PROSITE" id="PS51782"/>
    </source>
</evidence>
<dbReference type="Gene3D" id="3.10.350.10">
    <property type="entry name" value="LysM domain"/>
    <property type="match status" value="1"/>
</dbReference>
<dbReference type="InterPro" id="IPR036779">
    <property type="entry name" value="LysM_dom_sf"/>
</dbReference>
<dbReference type="SUPFAM" id="SSF54106">
    <property type="entry name" value="LysM domain"/>
    <property type="match status" value="1"/>
</dbReference>
<dbReference type="PANTHER" id="PTHR34700">
    <property type="entry name" value="POTASSIUM BINDING PROTEIN KBP"/>
    <property type="match status" value="1"/>
</dbReference>
<dbReference type="CDD" id="cd00118">
    <property type="entry name" value="LysM"/>
    <property type="match status" value="1"/>
</dbReference>
<dbReference type="Pfam" id="PF01476">
    <property type="entry name" value="LysM"/>
    <property type="match status" value="1"/>
</dbReference>
<dbReference type="InterPro" id="IPR052196">
    <property type="entry name" value="Bact_Kbp"/>
</dbReference>
<dbReference type="AlphaFoldDB" id="A0A7S3UW25"/>
<name>A0A7S3UW25_HETAK</name>
<protein>
    <recommendedName>
        <fullName evidence="2">LysM domain-containing protein</fullName>
    </recommendedName>
</protein>
<feature type="domain" description="LysM" evidence="2">
    <location>
        <begin position="80"/>
        <end position="129"/>
    </location>
</feature>
<accession>A0A7S3UW25</accession>
<dbReference type="SMART" id="SM00257">
    <property type="entry name" value="LysM"/>
    <property type="match status" value="1"/>
</dbReference>
<feature type="chain" id="PRO_5030918860" description="LysM domain-containing protein" evidence="1">
    <location>
        <begin position="47"/>
        <end position="408"/>
    </location>
</feature>
<evidence type="ECO:0000313" key="3">
    <source>
        <dbReference type="EMBL" id="CAE0626621.1"/>
    </source>
</evidence>
<dbReference type="PANTHER" id="PTHR34700:SF4">
    <property type="entry name" value="PHAGE-LIKE ELEMENT PBSX PROTEIN XKDP"/>
    <property type="match status" value="1"/>
</dbReference>
<reference evidence="3" key="1">
    <citation type="submission" date="2021-01" db="EMBL/GenBank/DDBJ databases">
        <authorList>
            <person name="Corre E."/>
            <person name="Pelletier E."/>
            <person name="Niang G."/>
            <person name="Scheremetjew M."/>
            <person name="Finn R."/>
            <person name="Kale V."/>
            <person name="Holt S."/>
            <person name="Cochrane G."/>
            <person name="Meng A."/>
            <person name="Brown T."/>
            <person name="Cohen L."/>
        </authorList>
    </citation>
    <scope>NUCLEOTIDE SEQUENCE</scope>
    <source>
        <strain evidence="3">CCMP3107</strain>
    </source>
</reference>
<feature type="signal peptide" evidence="1">
    <location>
        <begin position="1"/>
        <end position="46"/>
    </location>
</feature>
<dbReference type="EMBL" id="HBIU01011899">
    <property type="protein sequence ID" value="CAE0626621.1"/>
    <property type="molecule type" value="Transcribed_RNA"/>
</dbReference>